<dbReference type="AlphaFoldDB" id="A0A918FZB6"/>
<comment type="caution">
    <text evidence="2">The sequence shown here is derived from an EMBL/GenBank/DDBJ whole genome shotgun (WGS) entry which is preliminary data.</text>
</comment>
<dbReference type="Pfam" id="PF13560">
    <property type="entry name" value="HTH_31"/>
    <property type="match status" value="1"/>
</dbReference>
<proteinExistence type="predicted"/>
<evidence type="ECO:0000313" key="2">
    <source>
        <dbReference type="EMBL" id="GGS07827.1"/>
    </source>
</evidence>
<reference evidence="2" key="1">
    <citation type="journal article" date="2014" name="Int. J. Syst. Evol. Microbiol.">
        <title>Complete genome sequence of Corynebacterium casei LMG S-19264T (=DSM 44701T), isolated from a smear-ripened cheese.</title>
        <authorList>
            <consortium name="US DOE Joint Genome Institute (JGI-PGF)"/>
            <person name="Walter F."/>
            <person name="Albersmeier A."/>
            <person name="Kalinowski J."/>
            <person name="Ruckert C."/>
        </authorList>
    </citation>
    <scope>NUCLEOTIDE SEQUENCE</scope>
    <source>
        <strain evidence="2">JCM 4386</strain>
    </source>
</reference>
<protein>
    <recommendedName>
        <fullName evidence="1">HTH cro/C1-type domain-containing protein</fullName>
    </recommendedName>
</protein>
<dbReference type="EMBL" id="BMTL01000024">
    <property type="protein sequence ID" value="GGS07827.1"/>
    <property type="molecule type" value="Genomic_DNA"/>
</dbReference>
<dbReference type="Gene3D" id="1.25.40.10">
    <property type="entry name" value="Tetratricopeptide repeat domain"/>
    <property type="match status" value="1"/>
</dbReference>
<dbReference type="Proteomes" id="UP000606194">
    <property type="component" value="Unassembled WGS sequence"/>
</dbReference>
<dbReference type="CDD" id="cd00093">
    <property type="entry name" value="HTH_XRE"/>
    <property type="match status" value="1"/>
</dbReference>
<organism evidence="2 3">
    <name type="scientific">Streptomyces humidus</name>
    <dbReference type="NCBI Taxonomy" id="52259"/>
    <lineage>
        <taxon>Bacteria</taxon>
        <taxon>Bacillati</taxon>
        <taxon>Actinomycetota</taxon>
        <taxon>Actinomycetes</taxon>
        <taxon>Kitasatosporales</taxon>
        <taxon>Streptomycetaceae</taxon>
        <taxon>Streptomyces</taxon>
    </lineage>
</organism>
<accession>A0A918FZB6</accession>
<gene>
    <name evidence="2" type="ORF">GCM10010269_53570</name>
</gene>
<evidence type="ECO:0000259" key="1">
    <source>
        <dbReference type="PROSITE" id="PS50943"/>
    </source>
</evidence>
<dbReference type="PROSITE" id="PS50943">
    <property type="entry name" value="HTH_CROC1"/>
    <property type="match status" value="1"/>
</dbReference>
<feature type="domain" description="HTH cro/C1-type" evidence="1">
    <location>
        <begin position="1"/>
        <end position="44"/>
    </location>
</feature>
<name>A0A918FZB6_9ACTN</name>
<evidence type="ECO:0000313" key="3">
    <source>
        <dbReference type="Proteomes" id="UP000606194"/>
    </source>
</evidence>
<dbReference type="InterPro" id="IPR001387">
    <property type="entry name" value="Cro/C1-type_HTH"/>
</dbReference>
<sequence length="428" mass="45441">MSLSELATLVQYSKSHLSKVERGKRPSVQLARACDQALDAKGALRSLVGAEEAGTSASDSAAEGWVAPWTLHLSVDRGNDFLSFRPRALTDPSDKPAMMTWRLPEIVGREDSFSLALPNFRSLYDECRAMGQSLGPGVVTPLLVTATNALRTIAVSANSTDRIAALRLAGHFAEYAGWMCQEGGDDSAALWWTDQAVALATAGADHDLAAYSLVRRAEIALYAGDSRSTIELARCATQQSGNPRVRGLAAQREAQGYALQGYDAECRGALDRAASLMSVAASGSPAESEGAPVLGSLHMSDPTGFVSGWCLLDLGRPREAAETLDAGLDAVPETARRARARHGARLALALADCGELDHACAVAELVTASLPLVDSATIRSDLRRLNHALRRWHHDPRVRSAAANIAAVLQTEALRPYGGPVVRGRALS</sequence>
<reference evidence="2" key="2">
    <citation type="submission" date="2020-09" db="EMBL/GenBank/DDBJ databases">
        <authorList>
            <person name="Sun Q."/>
            <person name="Ohkuma M."/>
        </authorList>
    </citation>
    <scope>NUCLEOTIDE SEQUENCE</scope>
    <source>
        <strain evidence="2">JCM 4386</strain>
    </source>
</reference>
<keyword evidence="3" id="KW-1185">Reference proteome</keyword>
<dbReference type="InterPro" id="IPR011990">
    <property type="entry name" value="TPR-like_helical_dom_sf"/>
</dbReference>